<evidence type="ECO:0000313" key="1">
    <source>
        <dbReference type="EMBL" id="CDF39725.1"/>
    </source>
</evidence>
<dbReference type="Proteomes" id="UP000012073">
    <property type="component" value="Unassembled WGS sequence"/>
</dbReference>
<dbReference type="GeneID" id="17317747"/>
<sequence>MRASIHIKCKIILRTSGCPLSFVLACTILGLTNHIRFLPREYMDRDSHRYFRPEMSIARAARNRRNK</sequence>
<dbReference type="RefSeq" id="XP_005710019.1">
    <property type="nucleotide sequence ID" value="XM_005709962.1"/>
</dbReference>
<organism evidence="1 2">
    <name type="scientific">Chondrus crispus</name>
    <name type="common">Carrageen Irish moss</name>
    <name type="synonym">Polymorpha crispa</name>
    <dbReference type="NCBI Taxonomy" id="2769"/>
    <lineage>
        <taxon>Eukaryota</taxon>
        <taxon>Rhodophyta</taxon>
        <taxon>Florideophyceae</taxon>
        <taxon>Rhodymeniophycidae</taxon>
        <taxon>Gigartinales</taxon>
        <taxon>Gigartinaceae</taxon>
        <taxon>Chondrus</taxon>
    </lineage>
</organism>
<dbReference type="Gramene" id="CDF39725">
    <property type="protein sequence ID" value="CDF39725"/>
    <property type="gene ID" value="CHC_T00006769001"/>
</dbReference>
<keyword evidence="2" id="KW-1185">Reference proteome</keyword>
<evidence type="ECO:0000313" key="2">
    <source>
        <dbReference type="Proteomes" id="UP000012073"/>
    </source>
</evidence>
<proteinExistence type="predicted"/>
<dbReference type="EMBL" id="HG002070">
    <property type="protein sequence ID" value="CDF39725.1"/>
    <property type="molecule type" value="Genomic_DNA"/>
</dbReference>
<accession>R7QQR2</accession>
<dbReference type="PROSITE" id="PS51257">
    <property type="entry name" value="PROKAR_LIPOPROTEIN"/>
    <property type="match status" value="1"/>
</dbReference>
<dbReference type="KEGG" id="ccp:CHC_T00006769001"/>
<name>R7QQR2_CHOCR</name>
<protein>
    <submittedName>
        <fullName evidence="1">Uncharacterized protein</fullName>
    </submittedName>
</protein>
<gene>
    <name evidence="1" type="ORF">CHC_T00006769001</name>
</gene>
<dbReference type="AlphaFoldDB" id="R7QQR2"/>
<reference evidence="2" key="1">
    <citation type="journal article" date="2013" name="Proc. Natl. Acad. Sci. U.S.A.">
        <title>Genome structure and metabolic features in the red seaweed Chondrus crispus shed light on evolution of the Archaeplastida.</title>
        <authorList>
            <person name="Collen J."/>
            <person name="Porcel B."/>
            <person name="Carre W."/>
            <person name="Ball S.G."/>
            <person name="Chaparro C."/>
            <person name="Tonon T."/>
            <person name="Barbeyron T."/>
            <person name="Michel G."/>
            <person name="Noel B."/>
            <person name="Valentin K."/>
            <person name="Elias M."/>
            <person name="Artiguenave F."/>
            <person name="Arun A."/>
            <person name="Aury J.M."/>
            <person name="Barbosa-Neto J.F."/>
            <person name="Bothwell J.H."/>
            <person name="Bouget F.Y."/>
            <person name="Brillet L."/>
            <person name="Cabello-Hurtado F."/>
            <person name="Capella-Gutierrez S."/>
            <person name="Charrier B."/>
            <person name="Cladiere L."/>
            <person name="Cock J.M."/>
            <person name="Coelho S.M."/>
            <person name="Colleoni C."/>
            <person name="Czjzek M."/>
            <person name="Da Silva C."/>
            <person name="Delage L."/>
            <person name="Denoeud F."/>
            <person name="Deschamps P."/>
            <person name="Dittami S.M."/>
            <person name="Gabaldon T."/>
            <person name="Gachon C.M."/>
            <person name="Groisillier A."/>
            <person name="Herve C."/>
            <person name="Jabbari K."/>
            <person name="Katinka M."/>
            <person name="Kloareg B."/>
            <person name="Kowalczyk N."/>
            <person name="Labadie K."/>
            <person name="Leblanc C."/>
            <person name="Lopez P.J."/>
            <person name="McLachlan D.H."/>
            <person name="Meslet-Cladiere L."/>
            <person name="Moustafa A."/>
            <person name="Nehr Z."/>
            <person name="Nyvall Collen P."/>
            <person name="Panaud O."/>
            <person name="Partensky F."/>
            <person name="Poulain J."/>
            <person name="Rensing S.A."/>
            <person name="Rousvoal S."/>
            <person name="Samson G."/>
            <person name="Symeonidi A."/>
            <person name="Weissenbach J."/>
            <person name="Zambounis A."/>
            <person name="Wincker P."/>
            <person name="Boyen C."/>
        </authorList>
    </citation>
    <scope>NUCLEOTIDE SEQUENCE [LARGE SCALE GENOMIC DNA]</scope>
    <source>
        <strain evidence="2">cv. Stackhouse</strain>
    </source>
</reference>